<dbReference type="Pfam" id="PF05910">
    <property type="entry name" value="DUF868"/>
    <property type="match status" value="1"/>
</dbReference>
<accession>A0AAD8NU19</accession>
<comment type="caution">
    <text evidence="1">The sequence shown here is derived from an EMBL/GenBank/DDBJ whole genome shotgun (WGS) entry which is preliminary data.</text>
</comment>
<dbReference type="AlphaFoldDB" id="A0AAD8NU19"/>
<keyword evidence="2" id="KW-1185">Reference proteome</keyword>
<organism evidence="1 2">
    <name type="scientific">Tagetes erecta</name>
    <name type="common">African marigold</name>
    <dbReference type="NCBI Taxonomy" id="13708"/>
    <lineage>
        <taxon>Eukaryota</taxon>
        <taxon>Viridiplantae</taxon>
        <taxon>Streptophyta</taxon>
        <taxon>Embryophyta</taxon>
        <taxon>Tracheophyta</taxon>
        <taxon>Spermatophyta</taxon>
        <taxon>Magnoliopsida</taxon>
        <taxon>eudicotyledons</taxon>
        <taxon>Gunneridae</taxon>
        <taxon>Pentapetalae</taxon>
        <taxon>asterids</taxon>
        <taxon>campanulids</taxon>
        <taxon>Asterales</taxon>
        <taxon>Asteraceae</taxon>
        <taxon>Asteroideae</taxon>
        <taxon>Heliantheae alliance</taxon>
        <taxon>Tageteae</taxon>
        <taxon>Tagetes</taxon>
    </lineage>
</organism>
<gene>
    <name evidence="1" type="ORF">QVD17_17126</name>
</gene>
<sequence length="308" mass="34368">MRDFPSCFGENGVQIADASSSSGTLVSTTTTTSSNKSPQNLVTCVYHCKLHNSSFFIITITWSKNLMGQNLSIEINDPTNQTLTKQDIKTNPFSKRKGLKTLKMGSNSTTIFYDLSCPSFNFSPEPINKFYLAITINQELILVLGDMEKELYKKLNHPINSPPNSIFVSKTEHVFGNKMYTTSAQFCGKGQVHEILIECDTMSDEDPVLLIRVDGKLVMKVKQLQWKFRGNYTILVDGLPVEVYWDVYNWFFGKLMGNGVFLFQACFSAEKLWGSGRPGMSGSGLFGGDCGLVNGLGFSLVVFAWRNE</sequence>
<proteinExistence type="predicted"/>
<dbReference type="InterPro" id="IPR008586">
    <property type="entry name" value="DUF868_pln"/>
</dbReference>
<dbReference type="EMBL" id="JAUHHV010000004">
    <property type="protein sequence ID" value="KAK1428295.1"/>
    <property type="molecule type" value="Genomic_DNA"/>
</dbReference>
<dbReference type="PANTHER" id="PTHR31972">
    <property type="entry name" value="EXPRESSED PROTEIN"/>
    <property type="match status" value="1"/>
</dbReference>
<reference evidence="1" key="1">
    <citation type="journal article" date="2023" name="bioRxiv">
        <title>Improved chromosome-level genome assembly for marigold (Tagetes erecta).</title>
        <authorList>
            <person name="Jiang F."/>
            <person name="Yuan L."/>
            <person name="Wang S."/>
            <person name="Wang H."/>
            <person name="Xu D."/>
            <person name="Wang A."/>
            <person name="Fan W."/>
        </authorList>
    </citation>
    <scope>NUCLEOTIDE SEQUENCE</scope>
    <source>
        <strain evidence="1">WSJ</strain>
        <tissue evidence="1">Leaf</tissue>
    </source>
</reference>
<protein>
    <submittedName>
        <fullName evidence="1">Uncharacterized protein</fullName>
    </submittedName>
</protein>
<dbReference type="PANTHER" id="PTHR31972:SF4">
    <property type="entry name" value="DUF868 DOMAIN-CONTAINING PROTEIN"/>
    <property type="match status" value="1"/>
</dbReference>
<dbReference type="Proteomes" id="UP001229421">
    <property type="component" value="Unassembled WGS sequence"/>
</dbReference>
<name>A0AAD8NU19_TARER</name>
<evidence type="ECO:0000313" key="1">
    <source>
        <dbReference type="EMBL" id="KAK1428295.1"/>
    </source>
</evidence>
<evidence type="ECO:0000313" key="2">
    <source>
        <dbReference type="Proteomes" id="UP001229421"/>
    </source>
</evidence>